<dbReference type="AlphaFoldDB" id="A0A0D8XGD8"/>
<dbReference type="InterPro" id="IPR015590">
    <property type="entry name" value="Aldehyde_DH_dom"/>
</dbReference>
<feature type="domain" description="EMC2 TPR-like" evidence="14">
    <location>
        <begin position="601"/>
        <end position="710"/>
    </location>
</feature>
<dbReference type="PANTHER" id="PTHR42862:SF1">
    <property type="entry name" value="DELTA-1-PYRROLINE-5-CARBOXYLATE DEHYDROGENASE 2, ISOFORM A-RELATED"/>
    <property type="match status" value="1"/>
</dbReference>
<dbReference type="OrthoDB" id="5322683at2759"/>
<feature type="repeat" description="TPR" evidence="11">
    <location>
        <begin position="598"/>
        <end position="631"/>
    </location>
</feature>
<dbReference type="FunFam" id="1.25.40.10:FF:000326">
    <property type="entry name" value="ER membrane protein complex subunit 2"/>
    <property type="match status" value="1"/>
</dbReference>
<dbReference type="SUPFAM" id="SSF53720">
    <property type="entry name" value="ALDH-like"/>
    <property type="match status" value="1"/>
</dbReference>
<dbReference type="Pfam" id="PF13181">
    <property type="entry name" value="TPR_8"/>
    <property type="match status" value="1"/>
</dbReference>
<feature type="transmembrane region" description="Helical" evidence="12">
    <location>
        <begin position="881"/>
        <end position="904"/>
    </location>
</feature>
<dbReference type="FunFam" id="3.40.309.10:FF:000005">
    <property type="entry name" value="1-pyrroline-5-carboxylate dehydrogenase 1"/>
    <property type="match status" value="1"/>
</dbReference>
<evidence type="ECO:0000256" key="1">
    <source>
        <dbReference type="ARBA" id="ARBA00004786"/>
    </source>
</evidence>
<dbReference type="InterPro" id="IPR011990">
    <property type="entry name" value="TPR-like_helical_dom_sf"/>
</dbReference>
<feature type="domain" description="Aldehyde dehydrogenase" evidence="13">
    <location>
        <begin position="60"/>
        <end position="513"/>
    </location>
</feature>
<dbReference type="GO" id="GO:0003842">
    <property type="term" value="F:L-glutamate gamma-semialdehyde dehydrogenase activity"/>
    <property type="evidence" value="ECO:0007669"/>
    <property type="project" value="UniProtKB-EC"/>
</dbReference>
<evidence type="ECO:0000259" key="14">
    <source>
        <dbReference type="Pfam" id="PF22890"/>
    </source>
</evidence>
<evidence type="ECO:0000313" key="15">
    <source>
        <dbReference type="EMBL" id="KJH42804.1"/>
    </source>
</evidence>
<dbReference type="Proteomes" id="UP000053766">
    <property type="component" value="Unassembled WGS sequence"/>
</dbReference>
<dbReference type="Gene3D" id="1.25.40.10">
    <property type="entry name" value="Tetratricopeptide repeat domain"/>
    <property type="match status" value="1"/>
</dbReference>
<dbReference type="InterPro" id="IPR016162">
    <property type="entry name" value="Ald_DH_N"/>
</dbReference>
<dbReference type="InterPro" id="IPR050485">
    <property type="entry name" value="Proline_metab_enzyme"/>
</dbReference>
<evidence type="ECO:0000256" key="5">
    <source>
        <dbReference type="ARBA" id="ARBA00023002"/>
    </source>
</evidence>
<keyword evidence="7" id="KW-0642">Proline metabolism</keyword>
<comment type="pathway">
    <text evidence="1">Amino-acid degradation; L-proline degradation into L-glutamate; L-glutamate from L-proline: step 2/2.</text>
</comment>
<dbReference type="EC" id="1.2.1.88" evidence="3"/>
<dbReference type="NCBIfam" id="TIGR01236">
    <property type="entry name" value="D1pyr5carbox1"/>
    <property type="match status" value="1"/>
</dbReference>
<dbReference type="PROSITE" id="PS50005">
    <property type="entry name" value="TPR"/>
    <property type="match status" value="1"/>
</dbReference>
<dbReference type="GO" id="GO:0005759">
    <property type="term" value="C:mitochondrial matrix"/>
    <property type="evidence" value="ECO:0007669"/>
    <property type="project" value="TreeGrafter"/>
</dbReference>
<reference evidence="15 16" key="1">
    <citation type="submission" date="2013-11" db="EMBL/GenBank/DDBJ databases">
        <title>Draft genome of the bovine lungworm Dictyocaulus viviparus.</title>
        <authorList>
            <person name="Mitreva M."/>
        </authorList>
    </citation>
    <scope>NUCLEOTIDE SEQUENCE [LARGE SCALE GENOMIC DNA]</scope>
    <source>
        <strain evidence="15 16">HannoverDv2000</strain>
    </source>
</reference>
<evidence type="ECO:0000256" key="8">
    <source>
        <dbReference type="ARBA" id="ARBA00029864"/>
    </source>
</evidence>
<dbReference type="InterPro" id="IPR019734">
    <property type="entry name" value="TPR_rpt"/>
</dbReference>
<dbReference type="Pfam" id="PF00171">
    <property type="entry name" value="Aldedh"/>
    <property type="match status" value="1"/>
</dbReference>
<keyword evidence="12" id="KW-0812">Transmembrane</keyword>
<proteinExistence type="inferred from homology"/>
<dbReference type="STRING" id="29172.A0A0D8XGD8"/>
<organism evidence="15 16">
    <name type="scientific">Dictyocaulus viviparus</name>
    <name type="common">Bovine lungworm</name>
    <dbReference type="NCBI Taxonomy" id="29172"/>
    <lineage>
        <taxon>Eukaryota</taxon>
        <taxon>Metazoa</taxon>
        <taxon>Ecdysozoa</taxon>
        <taxon>Nematoda</taxon>
        <taxon>Chromadorea</taxon>
        <taxon>Rhabditida</taxon>
        <taxon>Rhabditina</taxon>
        <taxon>Rhabditomorpha</taxon>
        <taxon>Strongyloidea</taxon>
        <taxon>Metastrongylidae</taxon>
        <taxon>Dictyocaulus</taxon>
    </lineage>
</organism>
<dbReference type="Pfam" id="PF22890">
    <property type="entry name" value="TPR_EMC2"/>
    <property type="match status" value="1"/>
</dbReference>
<comment type="similarity">
    <text evidence="2">Belongs to the aldehyde dehydrogenase family.</text>
</comment>
<feature type="transmembrane region" description="Helical" evidence="12">
    <location>
        <begin position="810"/>
        <end position="830"/>
    </location>
</feature>
<protein>
    <recommendedName>
        <fullName evidence="4">Delta-1-pyrroline-5-carboxylate dehydrogenase, mitochondrial</fullName>
        <ecNumber evidence="3">1.2.1.88</ecNumber>
    </recommendedName>
    <alternativeName>
        <fullName evidence="8">Aldehyde dehydrogenase family 4 member A1</fullName>
    </alternativeName>
    <alternativeName>
        <fullName evidence="9">L-glutamate gamma-semialdehyde dehydrogenase</fullName>
    </alternativeName>
</protein>
<name>A0A0D8XGD8_DICVI</name>
<dbReference type="PANTHER" id="PTHR42862">
    <property type="entry name" value="DELTA-1-PYRROLINE-5-CARBOXYLATE DEHYDROGENASE 1, ISOFORM A-RELATED"/>
    <property type="match status" value="1"/>
</dbReference>
<evidence type="ECO:0000256" key="11">
    <source>
        <dbReference type="PROSITE-ProRule" id="PRU00339"/>
    </source>
</evidence>
<dbReference type="InterPro" id="IPR055217">
    <property type="entry name" value="TPR_EMC2"/>
</dbReference>
<feature type="transmembrane region" description="Helical" evidence="12">
    <location>
        <begin position="850"/>
        <end position="869"/>
    </location>
</feature>
<dbReference type="SMART" id="SM00028">
    <property type="entry name" value="TPR"/>
    <property type="match status" value="3"/>
</dbReference>
<dbReference type="InterPro" id="IPR016163">
    <property type="entry name" value="Ald_DH_C"/>
</dbReference>
<comment type="catalytic activity">
    <reaction evidence="10">
        <text>L-glutamate 5-semialdehyde + NAD(+) + H2O = L-glutamate + NADH + 2 H(+)</text>
        <dbReference type="Rhea" id="RHEA:30235"/>
        <dbReference type="ChEBI" id="CHEBI:15377"/>
        <dbReference type="ChEBI" id="CHEBI:15378"/>
        <dbReference type="ChEBI" id="CHEBI:29985"/>
        <dbReference type="ChEBI" id="CHEBI:57540"/>
        <dbReference type="ChEBI" id="CHEBI:57945"/>
        <dbReference type="ChEBI" id="CHEBI:58066"/>
        <dbReference type="EC" id="1.2.1.88"/>
    </reaction>
</comment>
<sequence length="969" mass="108572">MAFCSGLTSEQFMKKVTNEPILEYRKGSNERVELEKELDAMSKTCTLIPIRIGTKKITSDRTFDQVMPSDHRTVVAKFTYANAEQISEAIEVALEARIPWQRKSLRERADILLHAADLAAGKYRMKLNAATMLGQGKSIVQAEIDSACELVDFFRFNSLYALEMEKYEPISTEISTNKMHYRGMEGFVAAITPFNFTAIGGNLATAPALMGNVVLWKPSDTAVLSNYIIYQLLEEAGIPPGVISFLPSFGPVFGQMITSDSNLSAINFTGSVQTFKTLWRQVAENLDKYKTFPKLIGECGGKNFHFVHPSANADVVAACTARSAWEYGGQKCSACSRIYVPKSRWDEIFQKIKKIHQQIKLGDVRDGSIFFSAVIDKKSFSKIKSYIGIVSAIRGNEGSEILLGGNYDDSKGYFIDATLVKVTNLKSKFIREEIFGPVLAAYVYDDKDVEQVLNSIKDHTVYGLTGAVFSEDKDFLKHARDVLYDAVGNMYLNDKSTGAVVGQQPFGGARMSVYLLTSFTLSVFAGRRQLREWRERNSRRSEEVVELWEHVVSRSLSLLGDELWIVYEQVCVAALDCARLDLANECISVLNNRFPRSNRVLRLQAMHYEAAEQFDSALALYEQLIEDDPTNNSFRKRKVALFLAQGLRLEAIRELNDYLKACIFLNDTEAWLQLSDLFLAESDLAKAAHCLEECVLAAPLNTLYLRRLADIRYSQGGLENIELARAYYEQAAKLNPSDLRALYGIILCATYLTNHMKGTGGEKKRNLMSAGSAAIDKVLARYEEVCTRLIMEDREHNVNNNQIMRSHHSLLISHCLSTVLHLLSSALLYLTWDSAEYICGKTSIFLKNVQAILTGIYTVIAIVKFVLLSKHFCYSYLSPKFITVISSIVAGKQFFVAVICEAILEGSTMMPTSGCLDIRNTVVCRLGVEIVLPAFDVRQCVVFLVINQITSDYTTNNKCSKFFSAQQIV</sequence>
<keyword evidence="11" id="KW-0802">TPR repeat</keyword>
<dbReference type="InterPro" id="IPR016161">
    <property type="entry name" value="Ald_DH/histidinol_DH"/>
</dbReference>
<dbReference type="Gene3D" id="3.40.605.10">
    <property type="entry name" value="Aldehyde Dehydrogenase, Chain A, domain 1"/>
    <property type="match status" value="1"/>
</dbReference>
<gene>
    <name evidence="15" type="ORF">DICVIV_11200</name>
</gene>
<evidence type="ECO:0000313" key="16">
    <source>
        <dbReference type="Proteomes" id="UP000053766"/>
    </source>
</evidence>
<evidence type="ECO:0000256" key="2">
    <source>
        <dbReference type="ARBA" id="ARBA00009986"/>
    </source>
</evidence>
<keyword evidence="5" id="KW-0560">Oxidoreductase</keyword>
<dbReference type="SUPFAM" id="SSF48452">
    <property type="entry name" value="TPR-like"/>
    <property type="match status" value="1"/>
</dbReference>
<keyword evidence="16" id="KW-1185">Reference proteome</keyword>
<dbReference type="Gene3D" id="3.40.309.10">
    <property type="entry name" value="Aldehyde Dehydrogenase, Chain A, domain 2"/>
    <property type="match status" value="1"/>
</dbReference>
<evidence type="ECO:0000256" key="3">
    <source>
        <dbReference type="ARBA" id="ARBA00012884"/>
    </source>
</evidence>
<dbReference type="InterPro" id="IPR005931">
    <property type="entry name" value="P5CDH/ALDH4A1"/>
</dbReference>
<dbReference type="GO" id="GO:0010133">
    <property type="term" value="P:L-proline catabolic process to L-glutamate"/>
    <property type="evidence" value="ECO:0007669"/>
    <property type="project" value="InterPro"/>
</dbReference>
<evidence type="ECO:0000256" key="4">
    <source>
        <dbReference type="ARBA" id="ARBA00014421"/>
    </source>
</evidence>
<evidence type="ECO:0000259" key="13">
    <source>
        <dbReference type="Pfam" id="PF00171"/>
    </source>
</evidence>
<dbReference type="FunFam" id="3.40.605.10:FF:000006">
    <property type="entry name" value="1-pyrroline-5-carboxylate dehydrogenase"/>
    <property type="match status" value="1"/>
</dbReference>
<keyword evidence="12" id="KW-0472">Membrane</keyword>
<keyword evidence="6" id="KW-0520">NAD</keyword>
<evidence type="ECO:0000256" key="9">
    <source>
        <dbReference type="ARBA" id="ARBA00032259"/>
    </source>
</evidence>
<keyword evidence="12" id="KW-1133">Transmembrane helix</keyword>
<evidence type="ECO:0000256" key="10">
    <source>
        <dbReference type="ARBA" id="ARBA00048142"/>
    </source>
</evidence>
<evidence type="ECO:0000256" key="7">
    <source>
        <dbReference type="ARBA" id="ARBA00023062"/>
    </source>
</evidence>
<evidence type="ECO:0000256" key="6">
    <source>
        <dbReference type="ARBA" id="ARBA00023027"/>
    </source>
</evidence>
<evidence type="ECO:0000256" key="12">
    <source>
        <dbReference type="SAM" id="Phobius"/>
    </source>
</evidence>
<accession>A0A0D8XGD8</accession>
<dbReference type="EMBL" id="KN716623">
    <property type="protein sequence ID" value="KJH42804.1"/>
    <property type="molecule type" value="Genomic_DNA"/>
</dbReference>
<reference evidence="16" key="2">
    <citation type="journal article" date="2016" name="Sci. Rep.">
        <title>Dictyocaulus viviparus genome, variome and transcriptome elucidate lungworm biology and support future intervention.</title>
        <authorList>
            <person name="McNulty S.N."/>
            <person name="Strube C."/>
            <person name="Rosa B.A."/>
            <person name="Martin J.C."/>
            <person name="Tyagi R."/>
            <person name="Choi Y.J."/>
            <person name="Wang Q."/>
            <person name="Hallsworth Pepin K."/>
            <person name="Zhang X."/>
            <person name="Ozersky P."/>
            <person name="Wilson R.K."/>
            <person name="Sternberg P.W."/>
            <person name="Gasser R.B."/>
            <person name="Mitreva M."/>
        </authorList>
    </citation>
    <scope>NUCLEOTIDE SEQUENCE [LARGE SCALE GENOMIC DNA]</scope>
    <source>
        <strain evidence="16">HannoverDv2000</strain>
    </source>
</reference>